<feature type="coiled-coil region" evidence="12">
    <location>
        <begin position="144"/>
        <end position="177"/>
    </location>
</feature>
<dbReference type="VEuPathDB" id="VectorBase:ADAC003035"/>
<dbReference type="STRING" id="43151.W5JR24"/>
<gene>
    <name evidence="16" type="ORF">AND_003035</name>
</gene>
<dbReference type="InterPro" id="IPR048538">
    <property type="entry name" value="Rrn7_cyclin_C"/>
</dbReference>
<dbReference type="GO" id="GO:0042790">
    <property type="term" value="P:nucleolar large rRNA transcription by RNA polymerase I"/>
    <property type="evidence" value="ECO:0007669"/>
    <property type="project" value="TreeGrafter"/>
</dbReference>
<keyword evidence="6" id="KW-0862">Zinc</keyword>
<evidence type="ECO:0000313" key="17">
    <source>
        <dbReference type="EnsemblMetazoa" id="ADAC003035-PA"/>
    </source>
</evidence>
<dbReference type="GO" id="GO:0008270">
    <property type="term" value="F:zinc ion binding"/>
    <property type="evidence" value="ECO:0007669"/>
    <property type="project" value="UniProtKB-KW"/>
</dbReference>
<keyword evidence="10" id="KW-0539">Nucleus</keyword>
<keyword evidence="7" id="KW-0805">Transcription regulation</keyword>
<keyword evidence="13" id="KW-1133">Transmembrane helix</keyword>
<evidence type="ECO:0000256" key="5">
    <source>
        <dbReference type="ARBA" id="ARBA00022771"/>
    </source>
</evidence>
<organism evidence="16">
    <name type="scientific">Anopheles darlingi</name>
    <name type="common">Mosquito</name>
    <dbReference type="NCBI Taxonomy" id="43151"/>
    <lineage>
        <taxon>Eukaryota</taxon>
        <taxon>Metazoa</taxon>
        <taxon>Ecdysozoa</taxon>
        <taxon>Arthropoda</taxon>
        <taxon>Hexapoda</taxon>
        <taxon>Insecta</taxon>
        <taxon>Pterygota</taxon>
        <taxon>Neoptera</taxon>
        <taxon>Endopterygota</taxon>
        <taxon>Diptera</taxon>
        <taxon>Nematocera</taxon>
        <taxon>Culicoidea</taxon>
        <taxon>Culicidae</taxon>
        <taxon>Anophelinae</taxon>
        <taxon>Anopheles</taxon>
    </lineage>
</organism>
<evidence type="ECO:0000256" key="7">
    <source>
        <dbReference type="ARBA" id="ARBA00023015"/>
    </source>
</evidence>
<evidence type="ECO:0000256" key="9">
    <source>
        <dbReference type="ARBA" id="ARBA00023163"/>
    </source>
</evidence>
<dbReference type="PANTHER" id="PTHR31576:SF2">
    <property type="entry name" value="TATA BOX-BINDING PROTEIN-ASSOCIATED FACTOR RNA POLYMERASE I SUBUNIT B"/>
    <property type="match status" value="1"/>
</dbReference>
<dbReference type="AlphaFoldDB" id="W5JR24"/>
<dbReference type="VEuPathDB" id="VectorBase:ADAR2_011600"/>
<name>W5JR24_ANODA</name>
<evidence type="ECO:0000256" key="13">
    <source>
        <dbReference type="SAM" id="Phobius"/>
    </source>
</evidence>
<dbReference type="HOGENOM" id="CLU_017937_0_0_1"/>
<evidence type="ECO:0000256" key="12">
    <source>
        <dbReference type="SAM" id="Coils"/>
    </source>
</evidence>
<evidence type="ECO:0000256" key="2">
    <source>
        <dbReference type="ARBA" id="ARBA00006899"/>
    </source>
</evidence>
<evidence type="ECO:0000256" key="3">
    <source>
        <dbReference type="ARBA" id="ARBA00018994"/>
    </source>
</evidence>
<keyword evidence="8" id="KW-0238">DNA-binding</keyword>
<feature type="domain" description="Rrn7/TAF1B C-terminal cyclin" evidence="15">
    <location>
        <begin position="330"/>
        <end position="439"/>
    </location>
</feature>
<reference evidence="17" key="4">
    <citation type="submission" date="2015-06" db="UniProtKB">
        <authorList>
            <consortium name="EnsemblMetazoa"/>
        </authorList>
    </citation>
    <scope>IDENTIFICATION</scope>
</reference>
<keyword evidence="5" id="KW-0863">Zinc-finger</keyword>
<evidence type="ECO:0000256" key="8">
    <source>
        <dbReference type="ARBA" id="ARBA00023125"/>
    </source>
</evidence>
<keyword evidence="9" id="KW-0804">Transcription</keyword>
<dbReference type="GO" id="GO:0070860">
    <property type="term" value="C:RNA polymerase I core factor complex"/>
    <property type="evidence" value="ECO:0007669"/>
    <property type="project" value="InterPro"/>
</dbReference>
<keyword evidence="13" id="KW-0812">Transmembrane</keyword>
<feature type="domain" description="RRN7-type" evidence="14">
    <location>
        <begin position="7"/>
        <end position="31"/>
    </location>
</feature>
<evidence type="ECO:0000313" key="18">
    <source>
        <dbReference type="Proteomes" id="UP000000673"/>
    </source>
</evidence>
<reference evidence="16" key="2">
    <citation type="submission" date="2010-05" db="EMBL/GenBank/DDBJ databases">
        <authorList>
            <person name="Almeida L.G."/>
            <person name="Nicolas M.F."/>
            <person name="Souza R.C."/>
            <person name="Vasconcelos A.T.R."/>
        </authorList>
    </citation>
    <scope>NUCLEOTIDE SEQUENCE</scope>
</reference>
<evidence type="ECO:0000259" key="15">
    <source>
        <dbReference type="Pfam" id="PF20645"/>
    </source>
</evidence>
<keyword evidence="4" id="KW-0479">Metal-binding</keyword>
<evidence type="ECO:0000256" key="6">
    <source>
        <dbReference type="ARBA" id="ARBA00022833"/>
    </source>
</evidence>
<accession>W5JR24</accession>
<sequence length="826" mass="95139">MNRSIGECEVCGLDSFTLDAGFYYCDECGTKLAVKCETVVDAVAGNDDVQHDVTKTETKHEISSWEQLNYILHGLTERLIELGAPAELKRSVLQIWCAYLQKAEIAFFDKRKHSRPRITLLNQPNDLKLIFNRSVERTKTESTKKKANAEISEKTRKRKLAQQLIEEEHSLQLLSQQSDLSSTLDSLSQQSTINDSKKPLPGRFNKRARKRLLDELRIDEEHVIWHEREAPINSTCHSISSSILTNRVSRGPVFSANDMTRMNRRSVLLAILALGLNQVGSIIMISDLWRWCEEGHLYFHDIRRYLPDTIDPESYAETIFHLARYHCSEEEVRRLANRLVRKLSIVPRRPDLAALCLRYLGELALPYDLMSCITKLIAINPPRWDSSSWKPSSLPNYEISAMQYILCAMKLLFALDGATEEKLDTATKKVNDLLLPPGPGKHKALFVWGEWQRYVAMRRIILEQMHFPTHYSQVQMINGKPAFDSEMFVDFMESMVVPDEYETSGYRSNNKNGPTWERRLSNLNSIISPLADNHRKAGVSRSSNSTSLRHFEFDPSLQPRRSYLKEILAMDATERASVYIPEYMWTDHSERVVAPFVNPMPLKRYLLSQCKVRLVTKRTKLSIEHIQMEKYCSTENRIDRFIRRHSLMEVLLTNCDDDNDDGGNDDGDNDDPSIAERKDILEYLEERITAKQQNRDELLRHVLHRNVINDLGLAYSLTATGDNEQDAHAVNPFEGNPPLLETLDGEETCASKVHISLPNYHYWTRNGSYDILYHNNGVEQYLSGLPASFRFLLKEAATVTCSSVCELYHGLRQLEQRIFQLYDEIK</sequence>
<comment type="subcellular location">
    <subcellularLocation>
        <location evidence="1">Nucleus</location>
        <location evidence="1">Nucleolus</location>
    </subcellularLocation>
</comment>
<dbReference type="EMBL" id="ADMH02000738">
    <property type="protein sequence ID" value="ETN65199.1"/>
    <property type="molecule type" value="Genomic_DNA"/>
</dbReference>
<dbReference type="InterPro" id="IPR021752">
    <property type="entry name" value="TF_Rrn7_Zf"/>
</dbReference>
<dbReference type="EnsemblMetazoa" id="ADAC003035-RA">
    <property type="protein sequence ID" value="ADAC003035-PA"/>
    <property type="gene ID" value="ADAC003035"/>
</dbReference>
<evidence type="ECO:0000256" key="4">
    <source>
        <dbReference type="ARBA" id="ARBA00022723"/>
    </source>
</evidence>
<evidence type="ECO:0000313" key="16">
    <source>
        <dbReference type="EMBL" id="ETN65199.1"/>
    </source>
</evidence>
<comment type="similarity">
    <text evidence="2">Belongs to the RRN7/TAF1B family.</text>
</comment>
<reference evidence="16 18" key="1">
    <citation type="journal article" date="2010" name="BMC Genomics">
        <title>Combination of measures distinguishes pre-miRNAs from other stem-loops in the genome of the newly sequenced Anopheles darlingi.</title>
        <authorList>
            <person name="Mendes N.D."/>
            <person name="Freitas A.T."/>
            <person name="Vasconcelos A.T."/>
            <person name="Sagot M.F."/>
        </authorList>
    </citation>
    <scope>NUCLEOTIDE SEQUENCE</scope>
</reference>
<reference evidence="16" key="3">
    <citation type="journal article" date="2013" name="Nucleic Acids Res.">
        <title>The genome of Anopheles darlingi, the main neotropical malaria vector.</title>
        <authorList>
            <person name="Marinotti O."/>
            <person name="Cerqueira G.C."/>
            <person name="de Almeida L.G."/>
            <person name="Ferro M.I."/>
            <person name="Loreto E.L."/>
            <person name="Zaha A."/>
            <person name="Teixeira S.M."/>
            <person name="Wespiser A.R."/>
            <person name="Almeida E Silva A."/>
            <person name="Schlindwein A.D."/>
            <person name="Pacheco A.C."/>
            <person name="Silva A.L."/>
            <person name="Graveley B.R."/>
            <person name="Walenz B.P."/>
            <person name="Lima Bde A."/>
            <person name="Ribeiro C.A."/>
            <person name="Nunes-Silva C.G."/>
            <person name="de Carvalho C.R."/>
            <person name="Soares C.M."/>
            <person name="de Menezes C.B."/>
            <person name="Matiolli C."/>
            <person name="Caffrey D."/>
            <person name="Araujo D.A."/>
            <person name="de Oliveira D.M."/>
            <person name="Golenbock D."/>
            <person name="Grisard E.C."/>
            <person name="Fantinatti-Garboggini F."/>
            <person name="de Carvalho F.M."/>
            <person name="Barcellos F.G."/>
            <person name="Prosdocimi F."/>
            <person name="May G."/>
            <person name="Azevedo Junior G.M."/>
            <person name="Guimaraes G.M."/>
            <person name="Goldman G.H."/>
            <person name="Padilha I.Q."/>
            <person name="Batista Jda S."/>
            <person name="Ferro J.A."/>
            <person name="Ribeiro J.M."/>
            <person name="Fietto J.L."/>
            <person name="Dabbas K.M."/>
            <person name="Cerdeira L."/>
            <person name="Agnez-Lima L.F."/>
            <person name="Brocchi M."/>
            <person name="de Carvalho M.O."/>
            <person name="Teixeira Mde M."/>
            <person name="Diniz Maia Mde M."/>
            <person name="Goldman M.H."/>
            <person name="Cruz Schneider M.P."/>
            <person name="Felipe M.S."/>
            <person name="Hungria M."/>
            <person name="Nicolas M.F."/>
            <person name="Pereira M."/>
            <person name="Montes M.A."/>
            <person name="Cantao M.E."/>
            <person name="Vincentz M."/>
            <person name="Rafael M.S."/>
            <person name="Silverman N."/>
            <person name="Stoco P.H."/>
            <person name="Souza R.C."/>
            <person name="Vicentini R."/>
            <person name="Gazzinelli R.T."/>
            <person name="Neves Rde O."/>
            <person name="Silva R."/>
            <person name="Astolfi-Filho S."/>
            <person name="Maciel T.E."/>
            <person name="Urmenyi T.P."/>
            <person name="Tadei W.P."/>
            <person name="Camargo E.P."/>
            <person name="de Vasconcelos A.T."/>
        </authorList>
    </citation>
    <scope>NUCLEOTIDE SEQUENCE</scope>
</reference>
<dbReference type="FunCoup" id="W5JR24">
    <property type="interactions" value="417"/>
</dbReference>
<evidence type="ECO:0000256" key="1">
    <source>
        <dbReference type="ARBA" id="ARBA00004604"/>
    </source>
</evidence>
<evidence type="ECO:0000256" key="11">
    <source>
        <dbReference type="ARBA" id="ARBA00032500"/>
    </source>
</evidence>
<dbReference type="GO" id="GO:0001164">
    <property type="term" value="F:RNA polymerase I core promoter sequence-specific DNA binding"/>
    <property type="evidence" value="ECO:0007669"/>
    <property type="project" value="InterPro"/>
</dbReference>
<evidence type="ECO:0000256" key="10">
    <source>
        <dbReference type="ARBA" id="ARBA00023242"/>
    </source>
</evidence>
<dbReference type="InterPro" id="IPR033599">
    <property type="entry name" value="TAF1B/Rrn7"/>
</dbReference>
<dbReference type="Pfam" id="PF11781">
    <property type="entry name" value="Zn_ribbon_RRN7"/>
    <property type="match status" value="1"/>
</dbReference>
<dbReference type="Pfam" id="PF20645">
    <property type="entry name" value="Rrn7_cyclin_C"/>
    <property type="match status" value="1"/>
</dbReference>
<dbReference type="eggNOG" id="ENOG502S10D">
    <property type="taxonomic scope" value="Eukaryota"/>
</dbReference>
<dbReference type="Proteomes" id="UP000000673">
    <property type="component" value="Unassembled WGS sequence"/>
</dbReference>
<feature type="transmembrane region" description="Helical" evidence="13">
    <location>
        <begin position="267"/>
        <end position="289"/>
    </location>
</feature>
<keyword evidence="13" id="KW-0472">Membrane</keyword>
<protein>
    <recommendedName>
        <fullName evidence="3">TATA box-binding protein-associated factor RNA polymerase I subunit B</fullName>
    </recommendedName>
    <alternativeName>
        <fullName evidence="11">TATA box-binding protein-associated factor 1B</fullName>
    </alternativeName>
</protein>
<keyword evidence="18" id="KW-1185">Reference proteome</keyword>
<dbReference type="GO" id="GO:0005668">
    <property type="term" value="C:RNA polymerase transcription factor SL1 complex"/>
    <property type="evidence" value="ECO:0007669"/>
    <property type="project" value="TreeGrafter"/>
</dbReference>
<dbReference type="OMA" id="WQRYVAM"/>
<dbReference type="PANTHER" id="PTHR31576">
    <property type="entry name" value="TATA BOX-BINDING PROTEIN-ASSOCIATED FACTOR RNA POLYMERASE I SUBUNIT B"/>
    <property type="match status" value="1"/>
</dbReference>
<proteinExistence type="inferred from homology"/>
<evidence type="ECO:0000259" key="14">
    <source>
        <dbReference type="Pfam" id="PF11781"/>
    </source>
</evidence>
<keyword evidence="12" id="KW-0175">Coiled coil</keyword>